<comment type="caution">
    <text evidence="6">Lacks conserved residue(s) required for the propagation of feature annotation.</text>
</comment>
<dbReference type="PANTHER" id="PTHR42749:SF1">
    <property type="entry name" value="CELL SHAPE-DETERMINING PROTEIN MREB"/>
    <property type="match status" value="1"/>
</dbReference>
<dbReference type="SUPFAM" id="SSF53067">
    <property type="entry name" value="Actin-like ATPase domain"/>
    <property type="match status" value="2"/>
</dbReference>
<protein>
    <recommendedName>
        <fullName evidence="6">Cell shape-determining protein MreB</fullName>
    </recommendedName>
</protein>
<feature type="binding site" evidence="6">
    <location>
        <begin position="206"/>
        <end position="209"/>
    </location>
    <ligand>
        <name>ATP</name>
        <dbReference type="ChEBI" id="CHEBI:30616"/>
    </ligand>
</feature>
<keyword evidence="3 6" id="KW-0067">ATP-binding</keyword>
<dbReference type="GO" id="GO:0008360">
    <property type="term" value="P:regulation of cell shape"/>
    <property type="evidence" value="ECO:0007669"/>
    <property type="project" value="UniProtKB-UniRule"/>
</dbReference>
<dbReference type="Gene3D" id="3.30.420.40">
    <property type="match status" value="3"/>
</dbReference>
<evidence type="ECO:0000313" key="8">
    <source>
        <dbReference type="EMBL" id="TDR38810.1"/>
    </source>
</evidence>
<comment type="function">
    <text evidence="6">Forms membrane-associated dynamic filaments that are essential for cell shape determination. Acts by regulating cell wall synthesis and cell elongation, and thus cell shape. A feedback loop between cell geometry and MreB localization may maintain elongated cell shape by targeting cell wall growth to regions of negative cell wall curvature.</text>
</comment>
<dbReference type="Proteomes" id="UP000254330">
    <property type="component" value="Unassembled WGS sequence"/>
</dbReference>
<feature type="binding site" evidence="6">
    <location>
        <begin position="158"/>
        <end position="160"/>
    </location>
    <ligand>
        <name>ATP</name>
        <dbReference type="ChEBI" id="CHEBI:30616"/>
    </ligand>
</feature>
<evidence type="ECO:0000313" key="9">
    <source>
        <dbReference type="Proteomes" id="UP000254330"/>
    </source>
</evidence>
<reference evidence="8 10" key="2">
    <citation type="submission" date="2019-03" db="EMBL/GenBank/DDBJ databases">
        <title>Genomic Encyclopedia of Type Strains, Phase IV (KMG-IV): sequencing the most valuable type-strain genomes for metagenomic binning, comparative biology and taxonomic classification.</title>
        <authorList>
            <person name="Goeker M."/>
        </authorList>
    </citation>
    <scope>NUCLEOTIDE SEQUENCE [LARGE SCALE GENOMIC DNA]</scope>
    <source>
        <strain evidence="8 10">DSM 20580</strain>
    </source>
</reference>
<dbReference type="GO" id="GO:0000902">
    <property type="term" value="P:cell morphogenesis"/>
    <property type="evidence" value="ECO:0007669"/>
    <property type="project" value="InterPro"/>
</dbReference>
<dbReference type="InterPro" id="IPR056546">
    <property type="entry name" value="MreB_MamK-like"/>
</dbReference>
<evidence type="ECO:0000256" key="2">
    <source>
        <dbReference type="ARBA" id="ARBA00022741"/>
    </source>
</evidence>
<dbReference type="NCBIfam" id="TIGR00904">
    <property type="entry name" value="mreB"/>
    <property type="match status" value="1"/>
</dbReference>
<dbReference type="GO" id="GO:0005737">
    <property type="term" value="C:cytoplasm"/>
    <property type="evidence" value="ECO:0007669"/>
    <property type="project" value="UniProtKB-SubCell"/>
</dbReference>
<evidence type="ECO:0000256" key="6">
    <source>
        <dbReference type="HAMAP-Rule" id="MF_02207"/>
    </source>
</evidence>
<dbReference type="OrthoDB" id="9768127at2"/>
<organism evidence="7 9">
    <name type="scientific">Kurthia zopfii</name>
    <dbReference type="NCBI Taxonomy" id="1650"/>
    <lineage>
        <taxon>Bacteria</taxon>
        <taxon>Bacillati</taxon>
        <taxon>Bacillota</taxon>
        <taxon>Bacilli</taxon>
        <taxon>Bacillales</taxon>
        <taxon>Caryophanaceae</taxon>
        <taxon>Kurthia</taxon>
    </lineage>
</organism>
<dbReference type="NCBIfam" id="NF010539">
    <property type="entry name" value="PRK13927.1"/>
    <property type="match status" value="1"/>
</dbReference>
<accession>A0A2U3AD44</accession>
<evidence type="ECO:0000256" key="3">
    <source>
        <dbReference type="ARBA" id="ARBA00022840"/>
    </source>
</evidence>
<evidence type="ECO:0000313" key="10">
    <source>
        <dbReference type="Proteomes" id="UP000294641"/>
    </source>
</evidence>
<dbReference type="Pfam" id="PF06723">
    <property type="entry name" value="MreB_Mbl"/>
    <property type="match status" value="1"/>
</dbReference>
<keyword evidence="4 6" id="KW-0133">Cell shape</keyword>
<dbReference type="HAMAP" id="MF_02207">
    <property type="entry name" value="MreB"/>
    <property type="match status" value="1"/>
</dbReference>
<comment type="caution">
    <text evidence="7">The sequence shown here is derived from an EMBL/GenBank/DDBJ whole genome shotgun (WGS) entry which is preliminary data.</text>
</comment>
<dbReference type="EMBL" id="UGNP01000001">
    <property type="protein sequence ID" value="STX10716.1"/>
    <property type="molecule type" value="Genomic_DNA"/>
</dbReference>
<name>A0A2U3AD44_9BACL</name>
<dbReference type="InterPro" id="IPR043129">
    <property type="entry name" value="ATPase_NBD"/>
</dbReference>
<dbReference type="GO" id="GO:0005524">
    <property type="term" value="F:ATP binding"/>
    <property type="evidence" value="ECO:0007669"/>
    <property type="project" value="UniProtKB-KW"/>
</dbReference>
<reference evidence="7 9" key="1">
    <citation type="submission" date="2018-06" db="EMBL/GenBank/DDBJ databases">
        <authorList>
            <consortium name="Pathogen Informatics"/>
            <person name="Doyle S."/>
        </authorList>
    </citation>
    <scope>NUCLEOTIDE SEQUENCE [LARGE SCALE GENOMIC DNA]</scope>
    <source>
        <strain evidence="7 9">NCTC10597</strain>
    </source>
</reference>
<dbReference type="PANTHER" id="PTHR42749">
    <property type="entry name" value="CELL SHAPE-DETERMINING PROTEIN MREB"/>
    <property type="match status" value="1"/>
</dbReference>
<dbReference type="PRINTS" id="PR01652">
    <property type="entry name" value="SHAPEPROTEIN"/>
</dbReference>
<comment type="subcellular location">
    <subcellularLocation>
        <location evidence="6">Cytoplasm</location>
    </subcellularLocation>
    <text evidence="6">Membrane-associated.</text>
</comment>
<evidence type="ECO:0000313" key="7">
    <source>
        <dbReference type="EMBL" id="STX10716.1"/>
    </source>
</evidence>
<dbReference type="AlphaFoldDB" id="A0A2U3AD44"/>
<evidence type="ECO:0000256" key="1">
    <source>
        <dbReference type="ARBA" id="ARBA00022490"/>
    </source>
</evidence>
<keyword evidence="2 6" id="KW-0547">Nucleotide-binding</keyword>
<dbReference type="Proteomes" id="UP000294641">
    <property type="component" value="Unassembled WGS sequence"/>
</dbReference>
<sequence>MFSSSAIGIDLGTANTLVYIKNKGIVLNEPSVIAVNTKTKQVLAIGNEAKAMIGKTPPSITVCHPLKDGVIADFDMTSALLKKVLELSLKGKSGFKKPSVVVCAPSGATSVERLAIQDAVKQCGAKEVFIIDEPIAAALGSELPVNEPTASAIVDLGGGTTEVGIISLGGVVTTNTLKVGGDRINNEIIHFLRKEFSILIGAKTAEEIKITIAHAPIEHAVVEMTVTGRDLVTGLPRSIELNSMQLHDCLSETFQSIIEVIRRTLESCPPELAGDIVERGIVLSGGTSLIHGLDEWLSNELFIPVYRAASPLESVAIGTGLSTETLQYLK</sequence>
<evidence type="ECO:0000256" key="4">
    <source>
        <dbReference type="ARBA" id="ARBA00022960"/>
    </source>
</evidence>
<gene>
    <name evidence="7" type="primary">mreB_3</name>
    <name evidence="6" type="synonym">mreB</name>
    <name evidence="8" type="ORF">DFR61_11429</name>
    <name evidence="7" type="ORF">NCTC10597_02487</name>
</gene>
<proteinExistence type="inferred from homology"/>
<comment type="subunit">
    <text evidence="6">Forms polymers.</text>
</comment>
<dbReference type="CDD" id="cd10225">
    <property type="entry name" value="ASKHA_NBD_MreB-like"/>
    <property type="match status" value="1"/>
</dbReference>
<dbReference type="RefSeq" id="WP_109349558.1">
    <property type="nucleotide sequence ID" value="NZ_BJUE01000035.1"/>
</dbReference>
<comment type="similarity">
    <text evidence="5 6">Belongs to the FtsA/MreB family.</text>
</comment>
<evidence type="ECO:0000256" key="5">
    <source>
        <dbReference type="ARBA" id="ARBA00023458"/>
    </source>
</evidence>
<keyword evidence="1 6" id="KW-0963">Cytoplasm</keyword>
<feature type="binding site" evidence="6">
    <location>
        <begin position="13"/>
        <end position="15"/>
    </location>
    <ligand>
        <name>ATP</name>
        <dbReference type="ChEBI" id="CHEBI:30616"/>
    </ligand>
</feature>
<keyword evidence="10" id="KW-1185">Reference proteome</keyword>
<dbReference type="InterPro" id="IPR004753">
    <property type="entry name" value="MreB"/>
</dbReference>
<dbReference type="EMBL" id="SNZG01000014">
    <property type="protein sequence ID" value="TDR38810.1"/>
    <property type="molecule type" value="Genomic_DNA"/>
</dbReference>